<dbReference type="CDD" id="cd13836">
    <property type="entry name" value="IHF_B"/>
    <property type="match status" value="1"/>
</dbReference>
<keyword evidence="2" id="KW-0238">DNA-binding</keyword>
<keyword evidence="5" id="KW-1185">Reference proteome</keyword>
<dbReference type="OrthoDB" id="7997693at2"/>
<organism evidence="4 5">
    <name type="scientific">Methylobacterium durans</name>
    <dbReference type="NCBI Taxonomy" id="2202825"/>
    <lineage>
        <taxon>Bacteria</taxon>
        <taxon>Pseudomonadati</taxon>
        <taxon>Pseudomonadota</taxon>
        <taxon>Alphaproteobacteria</taxon>
        <taxon>Hyphomicrobiales</taxon>
        <taxon>Methylobacteriaceae</taxon>
        <taxon>Methylobacterium</taxon>
    </lineage>
</organism>
<evidence type="ECO:0000313" key="5">
    <source>
        <dbReference type="Proteomes" id="UP000245926"/>
    </source>
</evidence>
<gene>
    <name evidence="4" type="ORF">DK389_09675</name>
</gene>
<dbReference type="GO" id="GO:0005829">
    <property type="term" value="C:cytosol"/>
    <property type="evidence" value="ECO:0007669"/>
    <property type="project" value="TreeGrafter"/>
</dbReference>
<accession>A0A2U8W3R7</accession>
<comment type="similarity">
    <text evidence="1 3">Belongs to the bacterial histone-like protein family.</text>
</comment>
<dbReference type="InterPro" id="IPR000119">
    <property type="entry name" value="Hist_DNA-bd"/>
</dbReference>
<name>A0A2U8W3R7_9HYPH</name>
<dbReference type="RefSeq" id="WP_109889159.1">
    <property type="nucleotide sequence ID" value="NZ_CP029550.1"/>
</dbReference>
<evidence type="ECO:0000256" key="1">
    <source>
        <dbReference type="ARBA" id="ARBA00010529"/>
    </source>
</evidence>
<dbReference type="PANTHER" id="PTHR33175:SF5">
    <property type="entry name" value="INTEGRATION HOST FACTOR SUBUNIT BETA"/>
    <property type="match status" value="1"/>
</dbReference>
<dbReference type="SUPFAM" id="SSF47729">
    <property type="entry name" value="IHF-like DNA-binding proteins"/>
    <property type="match status" value="1"/>
</dbReference>
<dbReference type="InterPro" id="IPR010992">
    <property type="entry name" value="IHF-like_DNA-bd_dom_sf"/>
</dbReference>
<dbReference type="GO" id="GO:0030527">
    <property type="term" value="F:structural constituent of chromatin"/>
    <property type="evidence" value="ECO:0007669"/>
    <property type="project" value="InterPro"/>
</dbReference>
<dbReference type="PANTHER" id="PTHR33175">
    <property type="entry name" value="DNA-BINDING PROTEIN HU"/>
    <property type="match status" value="1"/>
</dbReference>
<dbReference type="GO" id="GO:0003677">
    <property type="term" value="F:DNA binding"/>
    <property type="evidence" value="ECO:0007669"/>
    <property type="project" value="UniProtKB-KW"/>
</dbReference>
<dbReference type="PRINTS" id="PR01727">
    <property type="entry name" value="DNABINDINGHU"/>
</dbReference>
<dbReference type="EMBL" id="CP029550">
    <property type="protein sequence ID" value="AWN40745.1"/>
    <property type="molecule type" value="Genomic_DNA"/>
</dbReference>
<dbReference type="NCBIfam" id="NF001222">
    <property type="entry name" value="PRK00199.1"/>
    <property type="match status" value="1"/>
</dbReference>
<dbReference type="SMART" id="SM00411">
    <property type="entry name" value="BHL"/>
    <property type="match status" value="1"/>
</dbReference>
<evidence type="ECO:0000256" key="3">
    <source>
        <dbReference type="RuleBase" id="RU003939"/>
    </source>
</evidence>
<evidence type="ECO:0000256" key="2">
    <source>
        <dbReference type="ARBA" id="ARBA00023125"/>
    </source>
</evidence>
<reference evidence="5" key="1">
    <citation type="submission" date="2018-05" db="EMBL/GenBank/DDBJ databases">
        <title>Complete Genome Sequence of Methylobacterium sp. 17SD2-17.</title>
        <authorList>
            <person name="Srinivasan S."/>
        </authorList>
    </citation>
    <scope>NUCLEOTIDE SEQUENCE [LARGE SCALE GENOMIC DNA]</scope>
    <source>
        <strain evidence="5">17SD2-17</strain>
    </source>
</reference>
<dbReference type="AlphaFoldDB" id="A0A2U8W3R7"/>
<protein>
    <submittedName>
        <fullName evidence="4">Integration host factor subunit beta</fullName>
    </submittedName>
</protein>
<dbReference type="Proteomes" id="UP000245926">
    <property type="component" value="Chromosome"/>
</dbReference>
<dbReference type="Pfam" id="PF00216">
    <property type="entry name" value="Bac_DNA_binding"/>
    <property type="match status" value="1"/>
</dbReference>
<sequence length="105" mass="11734">MVRSELVTRLATQNPHLYERDCEAIVNAIFDRIEDALAAGNRVEIRGFGAFSTKNVRGREGRNPKTGESVVVAEKKAVHFKPGKEIRLRLNPELPDALPELRRAG</sequence>
<proteinExistence type="inferred from homology"/>
<dbReference type="Gene3D" id="4.10.520.10">
    <property type="entry name" value="IHF-like DNA-binding proteins"/>
    <property type="match status" value="1"/>
</dbReference>
<dbReference type="KEGG" id="mets:DK389_09675"/>
<evidence type="ECO:0000313" key="4">
    <source>
        <dbReference type="EMBL" id="AWN40745.1"/>
    </source>
</evidence>